<accession>A0ABR1XHA2</accession>
<proteinExistence type="predicted"/>
<dbReference type="EMBL" id="JBBWUH010000011">
    <property type="protein sequence ID" value="KAK8154696.1"/>
    <property type="molecule type" value="Genomic_DNA"/>
</dbReference>
<keyword evidence="1" id="KW-1133">Transmembrane helix</keyword>
<keyword evidence="1" id="KW-0812">Transmembrane</keyword>
<dbReference type="Proteomes" id="UP001456524">
    <property type="component" value="Unassembled WGS sequence"/>
</dbReference>
<evidence type="ECO:0000313" key="2">
    <source>
        <dbReference type="EMBL" id="KAK8154696.1"/>
    </source>
</evidence>
<evidence type="ECO:0000256" key="1">
    <source>
        <dbReference type="SAM" id="Phobius"/>
    </source>
</evidence>
<keyword evidence="1" id="KW-0472">Membrane</keyword>
<keyword evidence="3" id="KW-1185">Reference proteome</keyword>
<evidence type="ECO:0000313" key="3">
    <source>
        <dbReference type="Proteomes" id="UP001456524"/>
    </source>
</evidence>
<protein>
    <submittedName>
        <fullName evidence="2">Uncharacterized protein</fullName>
    </submittedName>
</protein>
<reference evidence="2 3" key="1">
    <citation type="journal article" date="2022" name="G3 (Bethesda)">
        <title>Enemy or ally: a genomic approach to elucidate the lifestyle of Phyllosticta citrichinaensis.</title>
        <authorList>
            <person name="Buijs V.A."/>
            <person name="Groenewald J.Z."/>
            <person name="Haridas S."/>
            <person name="LaButti K.M."/>
            <person name="Lipzen A."/>
            <person name="Martin F.M."/>
            <person name="Barry K."/>
            <person name="Grigoriev I.V."/>
            <person name="Crous P.W."/>
            <person name="Seidl M.F."/>
        </authorList>
    </citation>
    <scope>NUCLEOTIDE SEQUENCE [LARGE SCALE GENOMIC DNA]</scope>
    <source>
        <strain evidence="2 3">CBS 129764</strain>
    </source>
</reference>
<feature type="transmembrane region" description="Helical" evidence="1">
    <location>
        <begin position="21"/>
        <end position="39"/>
    </location>
</feature>
<dbReference type="PROSITE" id="PS51257">
    <property type="entry name" value="PROKAR_LIPOPROTEIN"/>
    <property type="match status" value="1"/>
</dbReference>
<comment type="caution">
    <text evidence="2">The sequence shown here is derived from an EMBL/GenBank/DDBJ whole genome shotgun (WGS) entry which is preliminary data.</text>
</comment>
<name>A0ABR1XHA2_9PEZI</name>
<organism evidence="2 3">
    <name type="scientific">Phyllosticta citrichinensis</name>
    <dbReference type="NCBI Taxonomy" id="1130410"/>
    <lineage>
        <taxon>Eukaryota</taxon>
        <taxon>Fungi</taxon>
        <taxon>Dikarya</taxon>
        <taxon>Ascomycota</taxon>
        <taxon>Pezizomycotina</taxon>
        <taxon>Dothideomycetes</taxon>
        <taxon>Dothideomycetes incertae sedis</taxon>
        <taxon>Botryosphaeriales</taxon>
        <taxon>Phyllostictaceae</taxon>
        <taxon>Phyllosticta</taxon>
    </lineage>
</organism>
<gene>
    <name evidence="2" type="ORF">IWX90DRAFT_63542</name>
</gene>
<sequence length="191" mass="20716">MRPTLPVAQQKCDHSLIRKGGFGLPALSGCLLACLLAHLSRPISPLETRVRASENAVFYCHDMPRHATVHPQILPCPPARPASALSCPVLPCHTCLKRRLAVALFSLPFDCLGFFAIHEPRTVRRKSKKGKIFALPNTRPTPRLSASSFSLTQSTASVRHSAHRGGRKCPCLAACRCPPVPLGHRGRNGAP</sequence>